<evidence type="ECO:0000256" key="1">
    <source>
        <dbReference type="SAM" id="Phobius"/>
    </source>
</evidence>
<accession>A0A4P9W056</accession>
<sequence>MSALPDGIPSTSGVGKEKKLIALWVGYDGRLLLPTLAIAHPLRSGASDQAINPRRSDYPRRTSYLSPLYLLLPVSLFTFTFTFLLLRSPSLRDIGPIGEAGDRLARRKEFGKTTGGLAAHGLTPRAAD</sequence>
<keyword evidence="1" id="KW-0472">Membrane</keyword>
<feature type="transmembrane region" description="Helical" evidence="1">
    <location>
        <begin position="68"/>
        <end position="86"/>
    </location>
</feature>
<dbReference type="EMBL" id="KZ999501">
    <property type="protein sequence ID" value="RKO85012.1"/>
    <property type="molecule type" value="Genomic_DNA"/>
</dbReference>
<reference evidence="3" key="1">
    <citation type="journal article" date="2018" name="Nat. Microbiol.">
        <title>Leveraging single-cell genomics to expand the fungal tree of life.</title>
        <authorList>
            <person name="Ahrendt S.R."/>
            <person name="Quandt C.A."/>
            <person name="Ciobanu D."/>
            <person name="Clum A."/>
            <person name="Salamov A."/>
            <person name="Andreopoulos B."/>
            <person name="Cheng J.F."/>
            <person name="Woyke T."/>
            <person name="Pelin A."/>
            <person name="Henrissat B."/>
            <person name="Reynolds N.K."/>
            <person name="Benny G.L."/>
            <person name="Smith M.E."/>
            <person name="James T.Y."/>
            <person name="Grigoriev I.V."/>
        </authorList>
    </citation>
    <scope>NUCLEOTIDE SEQUENCE [LARGE SCALE GENOMIC DNA]</scope>
</reference>
<evidence type="ECO:0000313" key="2">
    <source>
        <dbReference type="EMBL" id="RKO85012.1"/>
    </source>
</evidence>
<evidence type="ECO:0000313" key="3">
    <source>
        <dbReference type="Proteomes" id="UP000269721"/>
    </source>
</evidence>
<protein>
    <submittedName>
        <fullName evidence="2">Uncharacterized protein</fullName>
    </submittedName>
</protein>
<dbReference type="AlphaFoldDB" id="A0A4P9W056"/>
<name>A0A4P9W056_9FUNG</name>
<dbReference type="Proteomes" id="UP000269721">
    <property type="component" value="Unassembled WGS sequence"/>
</dbReference>
<keyword evidence="1" id="KW-1133">Transmembrane helix</keyword>
<keyword evidence="3" id="KW-1185">Reference proteome</keyword>
<organism evidence="2 3">
    <name type="scientific">Blyttiomyces helicus</name>
    <dbReference type="NCBI Taxonomy" id="388810"/>
    <lineage>
        <taxon>Eukaryota</taxon>
        <taxon>Fungi</taxon>
        <taxon>Fungi incertae sedis</taxon>
        <taxon>Chytridiomycota</taxon>
        <taxon>Chytridiomycota incertae sedis</taxon>
        <taxon>Chytridiomycetes</taxon>
        <taxon>Chytridiomycetes incertae sedis</taxon>
        <taxon>Blyttiomyces</taxon>
    </lineage>
</organism>
<gene>
    <name evidence="2" type="ORF">BDK51DRAFT_47857</name>
</gene>
<keyword evidence="1" id="KW-0812">Transmembrane</keyword>
<proteinExistence type="predicted"/>